<dbReference type="STRING" id="1121324.CLIT_2c01560"/>
<sequence length="285" mass="31428">MKKICLKAVAVLAVLIFTGTMVLTGSLNSESSKNASALEKSIKEKCSDYVSISLSELTPFEWEKVYFFPPYMPKAQMYEIMGFKSGRVSETFSEGMMNIVFSYGDKVVCAISGYNDTFGMSSTKIEHSRGENPTFIVSRMGREEGQGGRIYLQWYGGGDSVKTAKEGISPEMAGVWKCEDILEKGDYITEKYGEIVVSKDGIAAGYVASMEYRGGTDIHNLKSSQLAACKGLLSGKTAKFRLESGLDKAMHDGFELEFENGVFSGSIEITGELEELSGYYEFQKR</sequence>
<gene>
    <name evidence="1" type="ORF">CLIT_2c01560</name>
</gene>
<comment type="caution">
    <text evidence="1">The sequence shown here is derived from an EMBL/GenBank/DDBJ whole genome shotgun (WGS) entry which is preliminary data.</text>
</comment>
<keyword evidence="2" id="KW-1185">Reference proteome</keyword>
<dbReference type="eggNOG" id="ENOG502ZCZD">
    <property type="taxonomic scope" value="Bacteria"/>
</dbReference>
<dbReference type="RefSeq" id="WP_052635844.1">
    <property type="nucleotide sequence ID" value="NZ_FSRH01000001.1"/>
</dbReference>
<dbReference type="AlphaFoldDB" id="A0A069RK93"/>
<name>A0A069RK93_PEPLI</name>
<evidence type="ECO:0000313" key="1">
    <source>
        <dbReference type="EMBL" id="KDR96550.1"/>
    </source>
</evidence>
<protein>
    <submittedName>
        <fullName evidence="1">Uncharacterized protein</fullName>
    </submittedName>
</protein>
<organism evidence="1 2">
    <name type="scientific">Peptoclostridium litorale DSM 5388</name>
    <dbReference type="NCBI Taxonomy" id="1121324"/>
    <lineage>
        <taxon>Bacteria</taxon>
        <taxon>Bacillati</taxon>
        <taxon>Bacillota</taxon>
        <taxon>Clostridia</taxon>
        <taxon>Peptostreptococcales</taxon>
        <taxon>Peptoclostridiaceae</taxon>
        <taxon>Peptoclostridium</taxon>
    </lineage>
</organism>
<dbReference type="Proteomes" id="UP000027946">
    <property type="component" value="Unassembled WGS sequence"/>
</dbReference>
<dbReference type="OrthoDB" id="9800780at2"/>
<accession>A0A069RK93</accession>
<evidence type="ECO:0000313" key="2">
    <source>
        <dbReference type="Proteomes" id="UP000027946"/>
    </source>
</evidence>
<dbReference type="EMBL" id="JJMM01000002">
    <property type="protein sequence ID" value="KDR96550.1"/>
    <property type="molecule type" value="Genomic_DNA"/>
</dbReference>
<reference evidence="1 2" key="1">
    <citation type="submission" date="2014-03" db="EMBL/GenBank/DDBJ databases">
        <title>Genome sequence of Clostridium litorale W6, DSM 5388.</title>
        <authorList>
            <person name="Poehlein A."/>
            <person name="Jagirdar A."/>
            <person name="Khonsari B."/>
            <person name="Chibani C.M."/>
            <person name="Gutierrez Gutierrez D.A."/>
            <person name="Davydova E."/>
            <person name="Alghaithi H.S."/>
            <person name="Nair K.P."/>
            <person name="Dhamotharan K."/>
            <person name="Chandran L."/>
            <person name="G W."/>
            <person name="Daniel R."/>
        </authorList>
    </citation>
    <scope>NUCLEOTIDE SEQUENCE [LARGE SCALE GENOMIC DNA]</scope>
    <source>
        <strain evidence="1 2">W6</strain>
    </source>
</reference>
<proteinExistence type="predicted"/>